<dbReference type="InterPro" id="IPR007624">
    <property type="entry name" value="RNA_pol_sigma70_r3"/>
</dbReference>
<keyword evidence="2" id="KW-0731">Sigma factor</keyword>
<keyword evidence="3" id="KW-0238">DNA-binding</keyword>
<dbReference type="AlphaFoldDB" id="A0A521CI55"/>
<accession>A0A521CI55</accession>
<evidence type="ECO:0000256" key="3">
    <source>
        <dbReference type="ARBA" id="ARBA00023125"/>
    </source>
</evidence>
<dbReference type="InterPro" id="IPR014284">
    <property type="entry name" value="RNA_pol_sigma-70_dom"/>
</dbReference>
<proteinExistence type="predicted"/>
<evidence type="ECO:0000256" key="2">
    <source>
        <dbReference type="ARBA" id="ARBA00023082"/>
    </source>
</evidence>
<keyword evidence="4" id="KW-0804">Transcription</keyword>
<dbReference type="RefSeq" id="WP_142714089.1">
    <property type="nucleotide sequence ID" value="NZ_FXTH01000006.1"/>
</dbReference>
<dbReference type="PANTHER" id="PTHR30385">
    <property type="entry name" value="SIGMA FACTOR F FLAGELLAR"/>
    <property type="match status" value="1"/>
</dbReference>
<dbReference type="InterPro" id="IPR012845">
    <property type="entry name" value="RNA_pol_sigma_FliA_WhiG"/>
</dbReference>
<dbReference type="NCBIfam" id="TIGR02937">
    <property type="entry name" value="sigma70-ECF"/>
    <property type="match status" value="1"/>
</dbReference>
<dbReference type="OrthoDB" id="9150024at2"/>
<dbReference type="NCBIfam" id="NF005413">
    <property type="entry name" value="PRK06986.1"/>
    <property type="match status" value="1"/>
</dbReference>
<dbReference type="SUPFAM" id="SSF88946">
    <property type="entry name" value="Sigma2 domain of RNA polymerase sigma factors"/>
    <property type="match status" value="1"/>
</dbReference>
<dbReference type="SUPFAM" id="SSF88659">
    <property type="entry name" value="Sigma3 and sigma4 domains of RNA polymerase sigma factors"/>
    <property type="match status" value="2"/>
</dbReference>
<evidence type="ECO:0000256" key="4">
    <source>
        <dbReference type="ARBA" id="ARBA00023163"/>
    </source>
</evidence>
<dbReference type="GO" id="GO:0016987">
    <property type="term" value="F:sigma factor activity"/>
    <property type="evidence" value="ECO:0007669"/>
    <property type="project" value="UniProtKB-KW"/>
</dbReference>
<dbReference type="GO" id="GO:0006352">
    <property type="term" value="P:DNA-templated transcription initiation"/>
    <property type="evidence" value="ECO:0007669"/>
    <property type="project" value="InterPro"/>
</dbReference>
<keyword evidence="1" id="KW-0805">Transcription regulation</keyword>
<dbReference type="PANTHER" id="PTHR30385:SF7">
    <property type="entry name" value="RNA POLYMERASE SIGMA FACTOR FLIA"/>
    <property type="match status" value="1"/>
</dbReference>
<dbReference type="EMBL" id="FXTH01000006">
    <property type="protein sequence ID" value="SMO59114.1"/>
    <property type="molecule type" value="Genomic_DNA"/>
</dbReference>
<dbReference type="Gene3D" id="1.20.140.160">
    <property type="match status" value="1"/>
</dbReference>
<dbReference type="InterPro" id="IPR000943">
    <property type="entry name" value="RNA_pol_sigma70"/>
</dbReference>
<dbReference type="InterPro" id="IPR013324">
    <property type="entry name" value="RNA_pol_sigma_r3/r4-like"/>
</dbReference>
<reference evidence="8 9" key="1">
    <citation type="submission" date="2017-05" db="EMBL/GenBank/DDBJ databases">
        <authorList>
            <person name="Varghese N."/>
            <person name="Submissions S."/>
        </authorList>
    </citation>
    <scope>NUCLEOTIDE SEQUENCE [LARGE SCALE GENOMIC DNA]</scope>
    <source>
        <strain evidence="8 9">DSM 21194</strain>
    </source>
</reference>
<gene>
    <name evidence="8" type="ORF">SAMN06265218_10696</name>
</gene>
<dbReference type="GO" id="GO:0003677">
    <property type="term" value="F:DNA binding"/>
    <property type="evidence" value="ECO:0007669"/>
    <property type="project" value="UniProtKB-KW"/>
</dbReference>
<dbReference type="CDD" id="cd06171">
    <property type="entry name" value="Sigma70_r4"/>
    <property type="match status" value="1"/>
</dbReference>
<dbReference type="PRINTS" id="PR00046">
    <property type="entry name" value="SIGMA70FCT"/>
</dbReference>
<evidence type="ECO:0000259" key="6">
    <source>
        <dbReference type="Pfam" id="PF04542"/>
    </source>
</evidence>
<dbReference type="Pfam" id="PF04539">
    <property type="entry name" value="Sigma70_r3"/>
    <property type="match status" value="1"/>
</dbReference>
<dbReference type="PIRSF" id="PIRSF000770">
    <property type="entry name" value="RNA_pol_sigma-SigE/K"/>
    <property type="match status" value="1"/>
</dbReference>
<sequence>MDKSLQELVNAYCDEPTQGLRHAIITEAIPLVKSIIGKISRPDTPLSQYEDLESAGVMGLLQALDNYDCSKDIQFNTFAYYRIRGNIIDYLRSIDELPRTARKTYGEAQEVMRRLQQELGRQPEDEEVAAEMGISLEEFHKLLSSVQQRAVLSLDQQVFEDSEGSTLSSTIEDEQVEQPDAELNRKSMSKELEMAIKELKERERLILSLYYYEDLTLNEIAVLLGLTEARISQIVGKLLLSLRSSLVGESVNRP</sequence>
<dbReference type="Pfam" id="PF04542">
    <property type="entry name" value="Sigma70_r2"/>
    <property type="match status" value="1"/>
</dbReference>
<feature type="domain" description="RNA polymerase sigma-70 region 2" evidence="6">
    <location>
        <begin position="26"/>
        <end position="93"/>
    </location>
</feature>
<feature type="domain" description="RNA polymerase sigma-70 region 4" evidence="7">
    <location>
        <begin position="195"/>
        <end position="243"/>
    </location>
</feature>
<keyword evidence="9" id="KW-1185">Reference proteome</keyword>
<dbReference type="Proteomes" id="UP000317593">
    <property type="component" value="Unassembled WGS sequence"/>
</dbReference>
<protein>
    <submittedName>
        <fullName evidence="8">RNA polymerase, sigma 28 subunit, SigD/FliA/WhiG</fullName>
    </submittedName>
</protein>
<evidence type="ECO:0000259" key="5">
    <source>
        <dbReference type="Pfam" id="PF04539"/>
    </source>
</evidence>
<feature type="domain" description="RNA polymerase sigma-70 region 3" evidence="5">
    <location>
        <begin position="108"/>
        <end position="180"/>
    </location>
</feature>
<evidence type="ECO:0000313" key="8">
    <source>
        <dbReference type="EMBL" id="SMO59114.1"/>
    </source>
</evidence>
<dbReference type="GO" id="GO:0003899">
    <property type="term" value="F:DNA-directed RNA polymerase activity"/>
    <property type="evidence" value="ECO:0007669"/>
    <property type="project" value="InterPro"/>
</dbReference>
<dbReference type="NCBIfam" id="TIGR02479">
    <property type="entry name" value="FliA_WhiG"/>
    <property type="match status" value="1"/>
</dbReference>
<dbReference type="InterPro" id="IPR013325">
    <property type="entry name" value="RNA_pol_sigma_r2"/>
</dbReference>
<organism evidence="8 9">
    <name type="scientific">Fodinibius sediminis</name>
    <dbReference type="NCBI Taxonomy" id="1214077"/>
    <lineage>
        <taxon>Bacteria</taxon>
        <taxon>Pseudomonadati</taxon>
        <taxon>Balneolota</taxon>
        <taxon>Balneolia</taxon>
        <taxon>Balneolales</taxon>
        <taxon>Balneolaceae</taxon>
        <taxon>Fodinibius</taxon>
    </lineage>
</organism>
<dbReference type="Gene3D" id="1.10.1740.10">
    <property type="match status" value="1"/>
</dbReference>
<dbReference type="InterPro" id="IPR007630">
    <property type="entry name" value="RNA_pol_sigma70_r4"/>
</dbReference>
<name>A0A521CI55_9BACT</name>
<evidence type="ECO:0000313" key="9">
    <source>
        <dbReference type="Proteomes" id="UP000317593"/>
    </source>
</evidence>
<evidence type="ECO:0000256" key="1">
    <source>
        <dbReference type="ARBA" id="ARBA00023015"/>
    </source>
</evidence>
<evidence type="ECO:0000259" key="7">
    <source>
        <dbReference type="Pfam" id="PF04545"/>
    </source>
</evidence>
<dbReference type="Pfam" id="PF04545">
    <property type="entry name" value="Sigma70_r4"/>
    <property type="match status" value="1"/>
</dbReference>
<dbReference type="InterPro" id="IPR007627">
    <property type="entry name" value="RNA_pol_sigma70_r2"/>
</dbReference>